<evidence type="ECO:0000313" key="9">
    <source>
        <dbReference type="Proteomes" id="UP000027138"/>
    </source>
</evidence>
<feature type="region of interest" description="Disordered" evidence="6">
    <location>
        <begin position="130"/>
        <end position="150"/>
    </location>
</feature>
<sequence length="899" mass="100101">MNKISYSTGPASFSLHSARASSSSDSLSLPLLAFHFSSTSVMANSLLLFPHNLPVGWRFDPTDEELVDHYLKRKRRGDPIYGLDIGEVKLSDYNPWDLPSLSNNKSKDKMWFFFSLREYCNNGVLRKAGKGSWKSTGDPRSVTPEGSDEEIGTKRTLVFHNPGATHWVMHEYEFTAELNSPVKGNYVLCKIKENPCEKKKTVKRPMKAEPSCKKPRTKKKARKGESDFNMASVSPSLSAFEDQKSKETMGNSTYVVGEPSIRNHMISGLGNQKSNKMPAIPTCENGELSNLEAFDSDNQSQCEMTPISTCIQGEIGSISSFSNQISCQMTDASFSNGGEARCPMASDLENYNPNNMACMLSYKNCETRCLMASDLENYSPNQMTAMPSCKKGKRSCPAASGLENQNSYNDITIVSTNNECETICPVIFDENQNSNEMTNESFYEKGKPNYLGAVDFENQNPSKSIGISTSTEGVWSSLFEEFSDFDNQNQYQKTDVSLHKDYSSSYVASNVSLLKGYPSPYLSPNIGEITFQEAQSQNKVTDILIPNYQSPLMTSNFQGAMLQNPIYTTERPILEDNCPGMVSDGREATFPEMDPQLVEELTAFFELEDCVNSAPEQPSHTMESQSKSIDISASAEGVKSSLFETPSDFDNQNRYEKTDVSLLKGYPSPYLSPNIGEITFQEAQSQNKVTDILIPNYQSPLMTSNFQGAMLQNPIYTTERPILEDNCPGMVSDGREATFPEMDPQLVEELTAFFELEDCVNSAPEQPSHTMESQSKSIDISASAEGVKSSLFETPSDFDNQNRYEKTDVSLLKGYPSPYLSPNIGEITFQEAQSQNKVTDILIPNYQSPLMTSNFQGAMLQNPIYTTERPILEDNCPGMVSDGREATFPEMDPQMVEEY</sequence>
<keyword evidence="2" id="KW-0805">Transcription regulation</keyword>
<dbReference type="SUPFAM" id="SSF101941">
    <property type="entry name" value="NAC domain"/>
    <property type="match status" value="1"/>
</dbReference>
<dbReference type="STRING" id="180498.A0A067K7Z0"/>
<dbReference type="Gene3D" id="2.170.150.80">
    <property type="entry name" value="NAC domain"/>
    <property type="match status" value="1"/>
</dbReference>
<dbReference type="PROSITE" id="PS51005">
    <property type="entry name" value="NAC"/>
    <property type="match status" value="1"/>
</dbReference>
<reference evidence="8 9" key="1">
    <citation type="journal article" date="2014" name="PLoS ONE">
        <title>Global Analysis of Gene Expression Profiles in Physic Nut (Jatropha curcas L.) Seedlings Exposed to Salt Stress.</title>
        <authorList>
            <person name="Zhang L."/>
            <person name="Zhang C."/>
            <person name="Wu P."/>
            <person name="Chen Y."/>
            <person name="Li M."/>
            <person name="Jiang H."/>
            <person name="Wu G."/>
        </authorList>
    </citation>
    <scope>NUCLEOTIDE SEQUENCE [LARGE SCALE GENOMIC DNA]</scope>
    <source>
        <strain evidence="9">cv. GZQX0401</strain>
        <tissue evidence="8">Young leaves</tissue>
    </source>
</reference>
<evidence type="ECO:0000256" key="6">
    <source>
        <dbReference type="SAM" id="MobiDB-lite"/>
    </source>
</evidence>
<feature type="region of interest" description="Disordered" evidence="6">
    <location>
        <begin position="200"/>
        <end position="230"/>
    </location>
</feature>
<evidence type="ECO:0000256" key="1">
    <source>
        <dbReference type="ARBA" id="ARBA00004123"/>
    </source>
</evidence>
<dbReference type="EMBL" id="KK914782">
    <property type="protein sequence ID" value="KDP28390.1"/>
    <property type="molecule type" value="Genomic_DNA"/>
</dbReference>
<evidence type="ECO:0000256" key="2">
    <source>
        <dbReference type="ARBA" id="ARBA00023015"/>
    </source>
</evidence>
<evidence type="ECO:0000256" key="3">
    <source>
        <dbReference type="ARBA" id="ARBA00023125"/>
    </source>
</evidence>
<dbReference type="InterPro" id="IPR003441">
    <property type="entry name" value="NAC-dom"/>
</dbReference>
<gene>
    <name evidence="8" type="ORF">JCGZ_14161</name>
</gene>
<evidence type="ECO:0000259" key="7">
    <source>
        <dbReference type="PROSITE" id="PS51005"/>
    </source>
</evidence>
<evidence type="ECO:0000313" key="8">
    <source>
        <dbReference type="EMBL" id="KDP28390.1"/>
    </source>
</evidence>
<comment type="subcellular location">
    <subcellularLocation>
        <location evidence="1">Nucleus</location>
    </subcellularLocation>
</comment>
<evidence type="ECO:0000256" key="4">
    <source>
        <dbReference type="ARBA" id="ARBA00023163"/>
    </source>
</evidence>
<name>A0A067K7Z0_JATCU</name>
<keyword evidence="9" id="KW-1185">Reference proteome</keyword>
<dbReference type="GO" id="GO:0006355">
    <property type="term" value="P:regulation of DNA-templated transcription"/>
    <property type="evidence" value="ECO:0007669"/>
    <property type="project" value="InterPro"/>
</dbReference>
<keyword evidence="3" id="KW-0238">DNA-binding</keyword>
<dbReference type="Proteomes" id="UP000027138">
    <property type="component" value="Unassembled WGS sequence"/>
</dbReference>
<accession>A0A067K7Z0</accession>
<proteinExistence type="predicted"/>
<dbReference type="OrthoDB" id="840281at2759"/>
<evidence type="ECO:0000256" key="5">
    <source>
        <dbReference type="ARBA" id="ARBA00023242"/>
    </source>
</evidence>
<dbReference type="AlphaFoldDB" id="A0A067K7Z0"/>
<keyword evidence="5" id="KW-0539">Nucleus</keyword>
<dbReference type="Pfam" id="PF02365">
    <property type="entry name" value="NAM"/>
    <property type="match status" value="1"/>
</dbReference>
<organism evidence="8 9">
    <name type="scientific">Jatropha curcas</name>
    <name type="common">Barbados nut</name>
    <dbReference type="NCBI Taxonomy" id="180498"/>
    <lineage>
        <taxon>Eukaryota</taxon>
        <taxon>Viridiplantae</taxon>
        <taxon>Streptophyta</taxon>
        <taxon>Embryophyta</taxon>
        <taxon>Tracheophyta</taxon>
        <taxon>Spermatophyta</taxon>
        <taxon>Magnoliopsida</taxon>
        <taxon>eudicotyledons</taxon>
        <taxon>Gunneridae</taxon>
        <taxon>Pentapetalae</taxon>
        <taxon>rosids</taxon>
        <taxon>fabids</taxon>
        <taxon>Malpighiales</taxon>
        <taxon>Euphorbiaceae</taxon>
        <taxon>Crotonoideae</taxon>
        <taxon>Jatropheae</taxon>
        <taxon>Jatropha</taxon>
    </lineage>
</organism>
<dbReference type="PANTHER" id="PTHR31989">
    <property type="entry name" value="NAC DOMAIN-CONTAINING PROTEIN 82-RELATED"/>
    <property type="match status" value="1"/>
</dbReference>
<dbReference type="InterPro" id="IPR036093">
    <property type="entry name" value="NAC_dom_sf"/>
</dbReference>
<feature type="compositionally biased region" description="Basic residues" evidence="6">
    <location>
        <begin position="213"/>
        <end position="222"/>
    </location>
</feature>
<dbReference type="GO" id="GO:0005634">
    <property type="term" value="C:nucleus"/>
    <property type="evidence" value="ECO:0007669"/>
    <property type="project" value="UniProtKB-SubCell"/>
</dbReference>
<protein>
    <recommendedName>
        <fullName evidence="7">NAC domain-containing protein</fullName>
    </recommendedName>
</protein>
<feature type="domain" description="NAC" evidence="7">
    <location>
        <begin position="53"/>
        <end position="194"/>
    </location>
</feature>
<dbReference type="GO" id="GO:0003677">
    <property type="term" value="F:DNA binding"/>
    <property type="evidence" value="ECO:0007669"/>
    <property type="project" value="UniProtKB-KW"/>
</dbReference>
<keyword evidence="4" id="KW-0804">Transcription</keyword>